<evidence type="ECO:0000313" key="1">
    <source>
        <dbReference type="EMBL" id="QSB38442.1"/>
    </source>
</evidence>
<name>A0ABX7JVU7_9PSED</name>
<dbReference type="Proteomes" id="UP000663249">
    <property type="component" value="Chromosome"/>
</dbReference>
<keyword evidence="2" id="KW-1185">Reference proteome</keyword>
<proteinExistence type="predicted"/>
<sequence length="120" mass="12713">MQPRTLQEYFAIARAFIMAKGNGRLYIPASLKSELMGLVSEFAKAHKIRVELVEASLERTQRFKWGGALLGASIGYGIASVSGAVAGGVIGYCVGACAAKVRISIAPMPNGDFVFDISSN</sequence>
<evidence type="ECO:0000313" key="2">
    <source>
        <dbReference type="Proteomes" id="UP000663249"/>
    </source>
</evidence>
<reference evidence="1 2" key="1">
    <citation type="submission" date="2021-02" db="EMBL/GenBank/DDBJ databases">
        <title>Genomic and phenotypic characterization of Pseudomonas hygromyciniae, a novel bacterial species discovered from a commercially purchased antibiotic vial.</title>
        <authorList>
            <person name="Turner T.L."/>
            <person name="Mitra S.D."/>
            <person name="Kochan T.J."/>
            <person name="Pincus N.B."/>
            <person name="Lebrun-Corbin M."/>
            <person name="Cheung B."/>
            <person name="Gatesy S.W."/>
            <person name="Afzal T."/>
            <person name="Ozer E.A."/>
            <person name="Hauser A.R."/>
        </authorList>
    </citation>
    <scope>NUCLEOTIDE SEQUENCE [LARGE SCALE GENOMIC DNA]</scope>
    <source>
        <strain evidence="1 2">SDM007</strain>
    </source>
</reference>
<dbReference type="RefSeq" id="WP_122811380.1">
    <property type="nucleotide sequence ID" value="NZ_CP070506.1"/>
</dbReference>
<organism evidence="1 2">
    <name type="scientific">Pseudomonas hygromyciniae</name>
    <dbReference type="NCBI Taxonomy" id="2812000"/>
    <lineage>
        <taxon>Bacteria</taxon>
        <taxon>Pseudomonadati</taxon>
        <taxon>Pseudomonadota</taxon>
        <taxon>Gammaproteobacteria</taxon>
        <taxon>Pseudomonadales</taxon>
        <taxon>Pseudomonadaceae</taxon>
        <taxon>Pseudomonas</taxon>
    </lineage>
</organism>
<protein>
    <recommendedName>
        <fullName evidence="3">Glycine zipper family protein</fullName>
    </recommendedName>
</protein>
<evidence type="ECO:0008006" key="3">
    <source>
        <dbReference type="Google" id="ProtNLM"/>
    </source>
</evidence>
<dbReference type="EMBL" id="CP070506">
    <property type="protein sequence ID" value="QSB38442.1"/>
    <property type="molecule type" value="Genomic_DNA"/>
</dbReference>
<accession>A0ABX7JVU7</accession>
<gene>
    <name evidence="1" type="ORF">JTY93_19540</name>
</gene>